<dbReference type="InterPro" id="IPR015854">
    <property type="entry name" value="ABC_transpr_LolD-like"/>
</dbReference>
<evidence type="ECO:0000256" key="3">
    <source>
        <dbReference type="ARBA" id="ARBA00022840"/>
    </source>
</evidence>
<dbReference type="GO" id="GO:0022857">
    <property type="term" value="F:transmembrane transporter activity"/>
    <property type="evidence" value="ECO:0007669"/>
    <property type="project" value="TreeGrafter"/>
</dbReference>
<dbReference type="GO" id="GO:0016887">
    <property type="term" value="F:ATP hydrolysis activity"/>
    <property type="evidence" value="ECO:0007669"/>
    <property type="project" value="InterPro"/>
</dbReference>
<dbReference type="KEGG" id="mrob:HH214_18015"/>
<protein>
    <submittedName>
        <fullName evidence="6">ABC transporter ATP-binding protein</fullName>
    </submittedName>
</protein>
<gene>
    <name evidence="6" type="ORF">HH214_18015</name>
</gene>
<evidence type="ECO:0000256" key="2">
    <source>
        <dbReference type="ARBA" id="ARBA00022741"/>
    </source>
</evidence>
<dbReference type="PROSITE" id="PS00211">
    <property type="entry name" value="ABC_TRANSPORTER_1"/>
    <property type="match status" value="1"/>
</dbReference>
<dbReference type="PANTHER" id="PTHR24220:SF86">
    <property type="entry name" value="ABC TRANSPORTER ABCH.1"/>
    <property type="match status" value="1"/>
</dbReference>
<dbReference type="InterPro" id="IPR027417">
    <property type="entry name" value="P-loop_NTPase"/>
</dbReference>
<dbReference type="CDD" id="cd03255">
    <property type="entry name" value="ABC_MJ0796_LolCDE_FtsE"/>
    <property type="match status" value="1"/>
</dbReference>
<dbReference type="Gene3D" id="3.40.50.300">
    <property type="entry name" value="P-loop containing nucleotide triphosphate hydrolases"/>
    <property type="match status" value="1"/>
</dbReference>
<dbReference type="Pfam" id="PF00005">
    <property type="entry name" value="ABC_tran"/>
    <property type="match status" value="1"/>
</dbReference>
<keyword evidence="1" id="KW-0813">Transport</keyword>
<name>A0A7L5E5H4_9SPHI</name>
<evidence type="ECO:0000256" key="4">
    <source>
        <dbReference type="ARBA" id="ARBA00038388"/>
    </source>
</evidence>
<dbReference type="PROSITE" id="PS50893">
    <property type="entry name" value="ABC_TRANSPORTER_2"/>
    <property type="match status" value="1"/>
</dbReference>
<reference evidence="6 7" key="1">
    <citation type="submission" date="2020-04" db="EMBL/GenBank/DDBJ databases">
        <title>Genome sequencing of novel species.</title>
        <authorList>
            <person name="Heo J."/>
            <person name="Kim S.-J."/>
            <person name="Kim J.-S."/>
            <person name="Hong S.-B."/>
            <person name="Kwon S.-W."/>
        </authorList>
    </citation>
    <scope>NUCLEOTIDE SEQUENCE [LARGE SCALE GENOMIC DNA]</scope>
    <source>
        <strain evidence="6 7">F39-2</strain>
    </source>
</reference>
<dbReference type="FunFam" id="3.40.50.300:FF:000032">
    <property type="entry name" value="Export ABC transporter ATP-binding protein"/>
    <property type="match status" value="1"/>
</dbReference>
<accession>A0A7L5E5H4</accession>
<dbReference type="InterPro" id="IPR003593">
    <property type="entry name" value="AAA+_ATPase"/>
</dbReference>
<dbReference type="GO" id="GO:0098796">
    <property type="term" value="C:membrane protein complex"/>
    <property type="evidence" value="ECO:0007669"/>
    <property type="project" value="UniProtKB-ARBA"/>
</dbReference>
<dbReference type="EMBL" id="CP051682">
    <property type="protein sequence ID" value="QJD97637.1"/>
    <property type="molecule type" value="Genomic_DNA"/>
</dbReference>
<dbReference type="SUPFAM" id="SSF52540">
    <property type="entry name" value="P-loop containing nucleoside triphosphate hydrolases"/>
    <property type="match status" value="1"/>
</dbReference>
<dbReference type="InterPro" id="IPR017871">
    <property type="entry name" value="ABC_transporter-like_CS"/>
</dbReference>
<dbReference type="Proteomes" id="UP000503278">
    <property type="component" value="Chromosome"/>
</dbReference>
<evidence type="ECO:0000256" key="1">
    <source>
        <dbReference type="ARBA" id="ARBA00022448"/>
    </source>
</evidence>
<comment type="similarity">
    <text evidence="4">Belongs to the ABC transporter superfamily. Macrolide exporter (TC 3.A.1.122) family.</text>
</comment>
<evidence type="ECO:0000313" key="7">
    <source>
        <dbReference type="Proteomes" id="UP000503278"/>
    </source>
</evidence>
<organism evidence="6 7">
    <name type="scientific">Mucilaginibacter robiniae</name>
    <dbReference type="NCBI Taxonomy" id="2728022"/>
    <lineage>
        <taxon>Bacteria</taxon>
        <taxon>Pseudomonadati</taxon>
        <taxon>Bacteroidota</taxon>
        <taxon>Sphingobacteriia</taxon>
        <taxon>Sphingobacteriales</taxon>
        <taxon>Sphingobacteriaceae</taxon>
        <taxon>Mucilaginibacter</taxon>
    </lineage>
</organism>
<keyword evidence="3 6" id="KW-0067">ATP-binding</keyword>
<dbReference type="InterPro" id="IPR003439">
    <property type="entry name" value="ABC_transporter-like_ATP-bd"/>
</dbReference>
<keyword evidence="2" id="KW-0547">Nucleotide-binding</keyword>
<evidence type="ECO:0000259" key="5">
    <source>
        <dbReference type="PROSITE" id="PS50893"/>
    </source>
</evidence>
<dbReference type="InterPro" id="IPR017911">
    <property type="entry name" value="MacB-like_ATP-bd"/>
</dbReference>
<dbReference type="SMART" id="SM00382">
    <property type="entry name" value="AAA"/>
    <property type="match status" value="1"/>
</dbReference>
<proteinExistence type="inferred from homology"/>
<dbReference type="PANTHER" id="PTHR24220">
    <property type="entry name" value="IMPORT ATP-BINDING PROTEIN"/>
    <property type="match status" value="1"/>
</dbReference>
<feature type="domain" description="ABC transporter" evidence="5">
    <location>
        <begin position="2"/>
        <end position="220"/>
    </location>
</feature>
<dbReference type="GO" id="GO:0005886">
    <property type="term" value="C:plasma membrane"/>
    <property type="evidence" value="ECO:0007669"/>
    <property type="project" value="TreeGrafter"/>
</dbReference>
<keyword evidence="7" id="KW-1185">Reference proteome</keyword>
<dbReference type="AlphaFoldDB" id="A0A7L5E5H4"/>
<evidence type="ECO:0000313" key="6">
    <source>
        <dbReference type="EMBL" id="QJD97637.1"/>
    </source>
</evidence>
<dbReference type="RefSeq" id="WP_169609990.1">
    <property type="nucleotide sequence ID" value="NZ_CP051682.1"/>
</dbReference>
<sequence length="220" mass="24150">MLKAQSIQKSYGKLQILKGVNLEVQQGEIVTITGASGAGKSSLLNIIGTLDQADSGQIFMDDVDISRLNNKQLSHFRNRNLGFIFQFHHLLAEFNAIENVCIPAFIAGTGRADAEKRAAQLLDMLGLSDRLHHKPAQLSGGEQQRVAVARALINKPSLILADEPSGNLDSANARDLHELFVNLRNQFNQTFIIVTHNDELAGLSDRKVMMKDGLIVPNQD</sequence>
<dbReference type="GO" id="GO:0005524">
    <property type="term" value="F:ATP binding"/>
    <property type="evidence" value="ECO:0007669"/>
    <property type="project" value="UniProtKB-KW"/>
</dbReference>